<feature type="transmembrane region" description="Helical" evidence="1">
    <location>
        <begin position="105"/>
        <end position="123"/>
    </location>
</feature>
<sequence>MDNLSHSVVGLAAGELIHHSLPQETDPALQRVRRRLLLSSTWAASNFPDLDLVLTPLLPAPLGYLLHHRGHTHTLLYAVPQAILLCALIWLCWPGARRLLGGSAAARRGLLLSVGAGFLLHLLMDSLNSYGIHPFHPVDSRWFYGDMVFIIEPLFWVAFGVPLALRLQNRFVKFTLLALLTGAPLLFARLGFLHPVSLAILLLAAAAVAWGQLRGQGGGRAVLAGAFGIALGFIALQGGTTGEARRQLAQALHAVEAGSRVADSALSAFPSNPLCWRFASIQSDEAAGSYTLSEGVLSIAPALLPAAACPGGFGRAPLGPDANVAVAFAKHHHGSLRALRALRNTNCHADAWLRFARIPRVEGDTAWDSRFGAGGDGNFSTIRLDRFKDQPCPRNVPQWEHPRADLLTAP</sequence>
<keyword evidence="1" id="KW-1133">Transmembrane helix</keyword>
<comment type="caution">
    <text evidence="2">The sequence shown here is derived from an EMBL/GenBank/DDBJ whole genome shotgun (WGS) entry which is preliminary data.</text>
</comment>
<evidence type="ECO:0000313" key="2">
    <source>
        <dbReference type="EMBL" id="PWF48720.1"/>
    </source>
</evidence>
<feature type="transmembrane region" description="Helical" evidence="1">
    <location>
        <begin position="186"/>
        <end position="211"/>
    </location>
</feature>
<dbReference type="RefSeq" id="WP_106757362.1">
    <property type="nucleotide sequence ID" value="NZ_PXWF02000155.1"/>
</dbReference>
<keyword evidence="3" id="KW-1185">Reference proteome</keyword>
<keyword evidence="2" id="KW-0378">Hydrolase</keyword>
<dbReference type="PANTHER" id="PTHR40031:SF1">
    <property type="entry name" value="MEMBRANE-BOUND METAL-DEPENDENT HYDROLASE"/>
    <property type="match status" value="1"/>
</dbReference>
<organism evidence="2 3">
    <name type="scientific">Massilia glaciei</name>
    <dbReference type="NCBI Taxonomy" id="1524097"/>
    <lineage>
        <taxon>Bacteria</taxon>
        <taxon>Pseudomonadati</taxon>
        <taxon>Pseudomonadota</taxon>
        <taxon>Betaproteobacteria</taxon>
        <taxon>Burkholderiales</taxon>
        <taxon>Oxalobacteraceae</taxon>
        <taxon>Telluria group</taxon>
        <taxon>Massilia</taxon>
    </lineage>
</organism>
<dbReference type="PANTHER" id="PTHR40031">
    <property type="entry name" value="HYPOTHETICAL MEMBRANE SPANNING PROTEIN"/>
    <property type="match status" value="1"/>
</dbReference>
<dbReference type="InterPro" id="IPR007404">
    <property type="entry name" value="YdjM-like"/>
</dbReference>
<dbReference type="Pfam" id="PF04307">
    <property type="entry name" value="YdjM"/>
    <property type="match status" value="1"/>
</dbReference>
<feature type="transmembrane region" description="Helical" evidence="1">
    <location>
        <begin position="74"/>
        <end position="93"/>
    </location>
</feature>
<feature type="transmembrane region" description="Helical" evidence="1">
    <location>
        <begin position="217"/>
        <end position="236"/>
    </location>
</feature>
<reference evidence="2 3" key="1">
    <citation type="submission" date="2018-04" db="EMBL/GenBank/DDBJ databases">
        <title>Massilia violaceinigra sp. nov., a novel purple-pigmented bacterium isolated from Tianshan glacier, Xinjiang, China.</title>
        <authorList>
            <person name="Wang H."/>
        </authorList>
    </citation>
    <scope>NUCLEOTIDE SEQUENCE [LARGE SCALE GENOMIC DNA]</scope>
    <source>
        <strain evidence="2 3">B448-2</strain>
    </source>
</reference>
<dbReference type="Proteomes" id="UP000241421">
    <property type="component" value="Unassembled WGS sequence"/>
</dbReference>
<name>A0A2U2HMJ0_9BURK</name>
<dbReference type="InterPro" id="IPR053170">
    <property type="entry name" value="Transcription_regulator"/>
</dbReference>
<dbReference type="GO" id="GO:0016787">
    <property type="term" value="F:hydrolase activity"/>
    <property type="evidence" value="ECO:0007669"/>
    <property type="project" value="UniProtKB-KW"/>
</dbReference>
<dbReference type="OrthoDB" id="9781927at2"/>
<feature type="transmembrane region" description="Helical" evidence="1">
    <location>
        <begin position="143"/>
        <end position="165"/>
    </location>
</feature>
<protein>
    <submittedName>
        <fullName evidence="2">Metal-dependent hydrolase</fullName>
    </submittedName>
</protein>
<evidence type="ECO:0000313" key="3">
    <source>
        <dbReference type="Proteomes" id="UP000241421"/>
    </source>
</evidence>
<dbReference type="EMBL" id="PXWF02000155">
    <property type="protein sequence ID" value="PWF48720.1"/>
    <property type="molecule type" value="Genomic_DNA"/>
</dbReference>
<evidence type="ECO:0000256" key="1">
    <source>
        <dbReference type="SAM" id="Phobius"/>
    </source>
</evidence>
<gene>
    <name evidence="2" type="ORF">C7C56_010455</name>
</gene>
<keyword evidence="1" id="KW-0472">Membrane</keyword>
<keyword evidence="1" id="KW-0812">Transmembrane</keyword>
<dbReference type="AlphaFoldDB" id="A0A2U2HMJ0"/>
<accession>A0A2U2HMJ0</accession>
<proteinExistence type="predicted"/>